<evidence type="ECO:0000313" key="2">
    <source>
        <dbReference type="EMBL" id="KAK3768749.1"/>
    </source>
</evidence>
<evidence type="ECO:0000256" key="1">
    <source>
        <dbReference type="SAM" id="MobiDB-lite"/>
    </source>
</evidence>
<comment type="caution">
    <text evidence="2">The sequence shown here is derived from an EMBL/GenBank/DDBJ whole genome shotgun (WGS) entry which is preliminary data.</text>
</comment>
<protein>
    <submittedName>
        <fullName evidence="2">Uncharacterized protein</fullName>
    </submittedName>
</protein>
<dbReference type="Proteomes" id="UP001283361">
    <property type="component" value="Unassembled WGS sequence"/>
</dbReference>
<reference evidence="2" key="1">
    <citation type="journal article" date="2023" name="G3 (Bethesda)">
        <title>A reference genome for the long-term kleptoplast-retaining sea slug Elysia crispata morphotype clarki.</title>
        <authorList>
            <person name="Eastman K.E."/>
            <person name="Pendleton A.L."/>
            <person name="Shaikh M.A."/>
            <person name="Suttiyut T."/>
            <person name="Ogas R."/>
            <person name="Tomko P."/>
            <person name="Gavelis G."/>
            <person name="Widhalm J.R."/>
            <person name="Wisecaver J.H."/>
        </authorList>
    </citation>
    <scope>NUCLEOTIDE SEQUENCE</scope>
    <source>
        <strain evidence="2">ECLA1</strain>
    </source>
</reference>
<feature type="compositionally biased region" description="Polar residues" evidence="1">
    <location>
        <begin position="21"/>
        <end position="33"/>
    </location>
</feature>
<keyword evidence="3" id="KW-1185">Reference proteome</keyword>
<dbReference type="AlphaFoldDB" id="A0AAE1DFH1"/>
<dbReference type="EMBL" id="JAWDGP010004020">
    <property type="protein sequence ID" value="KAK3768749.1"/>
    <property type="molecule type" value="Genomic_DNA"/>
</dbReference>
<feature type="region of interest" description="Disordered" evidence="1">
    <location>
        <begin position="14"/>
        <end position="35"/>
    </location>
</feature>
<gene>
    <name evidence="2" type="ORF">RRG08_037775</name>
</gene>
<sequence length="54" mass="6036">MAEVETTAQQFTERLDKMLSTPDTSLITSQGTSRPPWPKMLSGLWPLPSTVYLP</sequence>
<proteinExistence type="predicted"/>
<evidence type="ECO:0000313" key="3">
    <source>
        <dbReference type="Proteomes" id="UP001283361"/>
    </source>
</evidence>
<accession>A0AAE1DFH1</accession>
<name>A0AAE1DFH1_9GAST</name>
<organism evidence="2 3">
    <name type="scientific">Elysia crispata</name>
    <name type="common">lettuce slug</name>
    <dbReference type="NCBI Taxonomy" id="231223"/>
    <lineage>
        <taxon>Eukaryota</taxon>
        <taxon>Metazoa</taxon>
        <taxon>Spiralia</taxon>
        <taxon>Lophotrochozoa</taxon>
        <taxon>Mollusca</taxon>
        <taxon>Gastropoda</taxon>
        <taxon>Heterobranchia</taxon>
        <taxon>Euthyneura</taxon>
        <taxon>Panpulmonata</taxon>
        <taxon>Sacoglossa</taxon>
        <taxon>Placobranchoidea</taxon>
        <taxon>Plakobranchidae</taxon>
        <taxon>Elysia</taxon>
    </lineage>
</organism>
<feature type="non-terminal residue" evidence="2">
    <location>
        <position position="54"/>
    </location>
</feature>